<sequence>MKKVIPYALLTLSMFFLFNAIRIFLESRSLYVVDVLLFIVFLVCSLKFRKQ</sequence>
<feature type="transmembrane region" description="Helical" evidence="1">
    <location>
        <begin position="31"/>
        <end position="48"/>
    </location>
</feature>
<name>A0A1D8H037_STRSU</name>
<protein>
    <submittedName>
        <fullName evidence="2">Immunity protein</fullName>
    </submittedName>
</protein>
<reference evidence="2" key="2">
    <citation type="submission" date="2016-03" db="EMBL/GenBank/DDBJ databases">
        <authorList>
            <person name="Ploux O."/>
        </authorList>
    </citation>
    <scope>NUCLEOTIDE SEQUENCE</scope>
    <source>
        <strain evidence="2">3908</strain>
    </source>
</reference>
<evidence type="ECO:0000256" key="1">
    <source>
        <dbReference type="SAM" id="Phobius"/>
    </source>
</evidence>
<feature type="transmembrane region" description="Helical" evidence="1">
    <location>
        <begin position="7"/>
        <end position="25"/>
    </location>
</feature>
<dbReference type="EMBL" id="KU867867">
    <property type="protein sequence ID" value="AOT85887.1"/>
    <property type="molecule type" value="Genomic_DNA"/>
</dbReference>
<reference evidence="2" key="1">
    <citation type="journal article" date="2015" name="PLoS ONE">
        <title>Suicin 3908, a new lantibiotic produced by a strain of Streptococcus suis serotype 2 isolated from a healthy carrier pig.</title>
        <authorList>
            <person name="Vaillancourt K."/>
            <person name="LeBel G."/>
            <person name="Frenette M."/>
            <person name="Gottschalk M."/>
            <person name="Grenier D."/>
        </authorList>
    </citation>
    <scope>NUCLEOTIDE SEQUENCE</scope>
    <source>
        <strain evidence="2">3908</strain>
    </source>
</reference>
<dbReference type="AlphaFoldDB" id="A0A1D8H037"/>
<gene>
    <name evidence="2" type="primary">suiI</name>
</gene>
<accession>A0A1D8H037</accession>
<keyword evidence="1" id="KW-1133">Transmembrane helix</keyword>
<proteinExistence type="predicted"/>
<keyword evidence="1" id="KW-0472">Membrane</keyword>
<organism evidence="2">
    <name type="scientific">Streptococcus suis</name>
    <dbReference type="NCBI Taxonomy" id="1307"/>
    <lineage>
        <taxon>Bacteria</taxon>
        <taxon>Bacillati</taxon>
        <taxon>Bacillota</taxon>
        <taxon>Bacilli</taxon>
        <taxon>Lactobacillales</taxon>
        <taxon>Streptococcaceae</taxon>
        <taxon>Streptococcus</taxon>
    </lineage>
</organism>
<keyword evidence="1" id="KW-0812">Transmembrane</keyword>
<evidence type="ECO:0000313" key="2">
    <source>
        <dbReference type="EMBL" id="AOT85887.1"/>
    </source>
</evidence>